<proteinExistence type="predicted"/>
<gene>
    <name evidence="2" type="ORF">ACFOD3_28975</name>
</gene>
<sequence length="98" mass="11216">MPARLRRAPLPLGWILAAALAVLPGAAPRADDDRPSPEERVRIETALRGLGFVRWGEIEREDDGRAWEIDDARNAEGRQYDLRLAADDLRELWRREDD</sequence>
<evidence type="ECO:0000256" key="1">
    <source>
        <dbReference type="SAM" id="SignalP"/>
    </source>
</evidence>
<dbReference type="Proteomes" id="UP001595420">
    <property type="component" value="Unassembled WGS sequence"/>
</dbReference>
<evidence type="ECO:0000313" key="2">
    <source>
        <dbReference type="EMBL" id="MFC3003957.1"/>
    </source>
</evidence>
<reference evidence="3" key="1">
    <citation type="journal article" date="2019" name="Int. J. Syst. Evol. Microbiol.">
        <title>The Global Catalogue of Microorganisms (GCM) 10K type strain sequencing project: providing services to taxonomists for standard genome sequencing and annotation.</title>
        <authorList>
            <consortium name="The Broad Institute Genomics Platform"/>
            <consortium name="The Broad Institute Genome Sequencing Center for Infectious Disease"/>
            <person name="Wu L."/>
            <person name="Ma J."/>
        </authorList>
    </citation>
    <scope>NUCLEOTIDE SEQUENCE [LARGE SCALE GENOMIC DNA]</scope>
    <source>
        <strain evidence="3">CGMCC 1.16855</strain>
    </source>
</reference>
<evidence type="ECO:0000313" key="3">
    <source>
        <dbReference type="Proteomes" id="UP001595420"/>
    </source>
</evidence>
<accession>A0ABV7C235</accession>
<name>A0ABV7C235_9PROT</name>
<keyword evidence="1" id="KW-0732">Signal</keyword>
<feature type="signal peptide" evidence="1">
    <location>
        <begin position="1"/>
        <end position="29"/>
    </location>
</feature>
<organism evidence="2 3">
    <name type="scientific">Falsiroseomonas tokyonensis</name>
    <dbReference type="NCBI Taxonomy" id="430521"/>
    <lineage>
        <taxon>Bacteria</taxon>
        <taxon>Pseudomonadati</taxon>
        <taxon>Pseudomonadota</taxon>
        <taxon>Alphaproteobacteria</taxon>
        <taxon>Acetobacterales</taxon>
        <taxon>Roseomonadaceae</taxon>
        <taxon>Falsiroseomonas</taxon>
    </lineage>
</organism>
<keyword evidence="3" id="KW-1185">Reference proteome</keyword>
<protein>
    <submittedName>
        <fullName evidence="2">PepSY domain-containing protein</fullName>
    </submittedName>
</protein>
<comment type="caution">
    <text evidence="2">The sequence shown here is derived from an EMBL/GenBank/DDBJ whole genome shotgun (WGS) entry which is preliminary data.</text>
</comment>
<dbReference type="RefSeq" id="WP_216840400.1">
    <property type="nucleotide sequence ID" value="NZ_JAFNJS010000020.1"/>
</dbReference>
<feature type="chain" id="PRO_5046005396" evidence="1">
    <location>
        <begin position="30"/>
        <end position="98"/>
    </location>
</feature>
<dbReference type="EMBL" id="JBHRSB010000020">
    <property type="protein sequence ID" value="MFC3003957.1"/>
    <property type="molecule type" value="Genomic_DNA"/>
</dbReference>